<proteinExistence type="predicted"/>
<feature type="compositionally biased region" description="Low complexity" evidence="1">
    <location>
        <begin position="734"/>
        <end position="758"/>
    </location>
</feature>
<dbReference type="Proteomes" id="UP001218188">
    <property type="component" value="Unassembled WGS sequence"/>
</dbReference>
<feature type="compositionally biased region" description="Low complexity" evidence="1">
    <location>
        <begin position="517"/>
        <end position="527"/>
    </location>
</feature>
<reference evidence="2" key="1">
    <citation type="submission" date="2023-03" db="EMBL/GenBank/DDBJ databases">
        <title>Massive genome expansion in bonnet fungi (Mycena s.s.) driven by repeated elements and novel gene families across ecological guilds.</title>
        <authorList>
            <consortium name="Lawrence Berkeley National Laboratory"/>
            <person name="Harder C.B."/>
            <person name="Miyauchi S."/>
            <person name="Viragh M."/>
            <person name="Kuo A."/>
            <person name="Thoen E."/>
            <person name="Andreopoulos B."/>
            <person name="Lu D."/>
            <person name="Skrede I."/>
            <person name="Drula E."/>
            <person name="Henrissat B."/>
            <person name="Morin E."/>
            <person name="Kohler A."/>
            <person name="Barry K."/>
            <person name="LaButti K."/>
            <person name="Morin E."/>
            <person name="Salamov A."/>
            <person name="Lipzen A."/>
            <person name="Mereny Z."/>
            <person name="Hegedus B."/>
            <person name="Baldrian P."/>
            <person name="Stursova M."/>
            <person name="Weitz H."/>
            <person name="Taylor A."/>
            <person name="Grigoriev I.V."/>
            <person name="Nagy L.G."/>
            <person name="Martin F."/>
            <person name="Kauserud H."/>
        </authorList>
    </citation>
    <scope>NUCLEOTIDE SEQUENCE</scope>
    <source>
        <strain evidence="2">CBHHK200</strain>
    </source>
</reference>
<feature type="compositionally biased region" description="Low complexity" evidence="1">
    <location>
        <begin position="292"/>
        <end position="308"/>
    </location>
</feature>
<feature type="compositionally biased region" description="Low complexity" evidence="1">
    <location>
        <begin position="438"/>
        <end position="460"/>
    </location>
</feature>
<dbReference type="AlphaFoldDB" id="A0AAD6TD96"/>
<evidence type="ECO:0000313" key="2">
    <source>
        <dbReference type="EMBL" id="KAJ7043271.1"/>
    </source>
</evidence>
<comment type="caution">
    <text evidence="2">The sequence shown here is derived from an EMBL/GenBank/DDBJ whole genome shotgun (WGS) entry which is preliminary data.</text>
</comment>
<evidence type="ECO:0000313" key="3">
    <source>
        <dbReference type="Proteomes" id="UP001218188"/>
    </source>
</evidence>
<protein>
    <submittedName>
        <fullName evidence="2">Uncharacterized protein</fullName>
    </submittedName>
</protein>
<feature type="region of interest" description="Disordered" evidence="1">
    <location>
        <begin position="615"/>
        <end position="695"/>
    </location>
</feature>
<feature type="compositionally biased region" description="Low complexity" evidence="1">
    <location>
        <begin position="142"/>
        <end position="158"/>
    </location>
</feature>
<feature type="region of interest" description="Disordered" evidence="1">
    <location>
        <begin position="121"/>
        <end position="479"/>
    </location>
</feature>
<sequence length="898" mass="94846">MDGDETASDDTRPKADVRRSLSFFAKNLDFSALIRSSSLTSRHVSANEDRPHTRRRSKKVTLDYVKQEMLDDLANERTSRPTKPESGILNLISRSRSTSRSKPAEEVAQVAIVDVPELPVDAAADPNGPHKPPQLLQSRPLSAATTNTASTVTPANVTPRKRTAPSRIPIATVKEEPGPTPVAPEAKQPPKKTFLGIPLPSPRKSSFGSRPTSPSEPSPVPIRRKGSSSPHRAAAASPTPKSKAKVAKQPKPKPDIGEGPAPSSTLDSLSKFFVGTGMRVSSNPETSRPAATPTSKPTSKIPPSKHTPVSQKPSSGPHISPSTVVTEPVTPKAIPKQPSRRHMSEVGNTARAQEPVTPTPAPRAGGSSMSAIGVSTARTRVSGASAVGSPSSTHIRSSISNPHPRASVVGSQTSADASTLNSPPTPRVRASSTGATQAAIGVASGASGASGASSATSSLSTRERRTSTDSGHGYRAYRPHARLGGIEEWRGKEGETDNSPAHSAIPPGPIRKKSHVTANTLMTATTTGPKSTIGTASGRKHGSFDFERPGWGGGLANRGASSSLGVASRNRREMRGASGSVDSHRDRGTSAGIAGIGAARLYASTSGTHRAVRVVPPPTPPEIEPNHTGASTSTSASQSNVTGGTSSWGRSTGKRLSAGLTKLTSGLGLGRSTKSTTTIGAGKERQHGKFAFEPPVPALPVNVRRELSMDSAERERERQWEREDKELGIKPRLASKGHATSHSTSSTSSTHTGVSAGHRSGKKGRSLDLGLGLAWAPTKVREDAVMPESSFGRTLSASRREQQGKEVAEVFRIALNEDGYRSFKKCEFGFLVSYEKVVVNVRAFDVDVHRFDAHEIPFDGPTGIVTRIERLLRKAQHLTDDEREKLLDAFVKLILQTA</sequence>
<dbReference type="EMBL" id="JARJCM010000010">
    <property type="protein sequence ID" value="KAJ7043271.1"/>
    <property type="molecule type" value="Genomic_DNA"/>
</dbReference>
<feature type="compositionally biased region" description="Basic residues" evidence="1">
    <location>
        <begin position="242"/>
        <end position="251"/>
    </location>
</feature>
<organism evidence="2 3">
    <name type="scientific">Mycena alexandri</name>
    <dbReference type="NCBI Taxonomy" id="1745969"/>
    <lineage>
        <taxon>Eukaryota</taxon>
        <taxon>Fungi</taxon>
        <taxon>Dikarya</taxon>
        <taxon>Basidiomycota</taxon>
        <taxon>Agaricomycotina</taxon>
        <taxon>Agaricomycetes</taxon>
        <taxon>Agaricomycetidae</taxon>
        <taxon>Agaricales</taxon>
        <taxon>Marasmiineae</taxon>
        <taxon>Mycenaceae</taxon>
        <taxon>Mycena</taxon>
    </lineage>
</organism>
<feature type="compositionally biased region" description="Polar residues" evidence="1">
    <location>
        <begin position="203"/>
        <end position="213"/>
    </location>
</feature>
<keyword evidence="3" id="KW-1185">Reference proteome</keyword>
<evidence type="ECO:0000256" key="1">
    <source>
        <dbReference type="SAM" id="MobiDB-lite"/>
    </source>
</evidence>
<name>A0AAD6TD96_9AGAR</name>
<gene>
    <name evidence="2" type="ORF">C8F04DRAFT_1287680</name>
</gene>
<feature type="compositionally biased region" description="Basic and acidic residues" evidence="1">
    <location>
        <begin position="707"/>
        <end position="729"/>
    </location>
</feature>
<feature type="compositionally biased region" description="Low complexity" evidence="1">
    <location>
        <begin position="381"/>
        <end position="400"/>
    </location>
</feature>
<feature type="compositionally biased region" description="Low complexity" evidence="1">
    <location>
        <begin position="630"/>
        <end position="678"/>
    </location>
</feature>
<feature type="region of interest" description="Disordered" evidence="1">
    <location>
        <begin position="707"/>
        <end position="765"/>
    </location>
</feature>
<feature type="region of interest" description="Disordered" evidence="1">
    <location>
        <begin position="39"/>
        <end position="59"/>
    </location>
</feature>
<feature type="compositionally biased region" description="Low complexity" evidence="1">
    <location>
        <begin position="227"/>
        <end position="241"/>
    </location>
</feature>
<feature type="region of interest" description="Disordered" evidence="1">
    <location>
        <begin position="491"/>
        <end position="590"/>
    </location>
</feature>
<feature type="compositionally biased region" description="Polar residues" evidence="1">
    <location>
        <begin position="409"/>
        <end position="422"/>
    </location>
</feature>
<accession>A0AAD6TD96</accession>